<comment type="caution">
    <text evidence="2">The sequence shown here is derived from an EMBL/GenBank/DDBJ whole genome shotgun (WGS) entry which is preliminary data.</text>
</comment>
<evidence type="ECO:0000313" key="3">
    <source>
        <dbReference type="Proteomes" id="UP001630127"/>
    </source>
</evidence>
<proteinExistence type="predicted"/>
<sequence length="441" mass="49457">MEATMEGEETRKKYPLLPSNYVSLAQLQERWLQKQQQQQKQEEEEKEKGKGKGRRTMENQSPEKQRKDLYGNRQRNKNGGGRRIEGQRVFVPRRVLDGNFPKRIGVEEFSLEGASGVEGGDGVEKKIKGKGKEKKKKKKKYYDRQKRMGRIEGGLIGEDQVQKLSKNQENLGCSIGKNGGQEEGCSGGFEEGNGDRNRGVEENLSLCTVEVLREYRGKEVDLVGMGGKCGGNEGFGEGVRGNSDDWGVKRGVSVCKVEVLPENDELGEEVLLAGNGDDQACRVIEEVGNVRMVEVVQGSEVEEDVSVGGGRKNGEVRYQEKMGNSMKWRVSKDTKVQLGRGRNEEVEKRVFKGENEWNGDQKRRIRRGLQAHQSKERISGNLWRNVRRDLRVLSLGDSRQGNVTAMKGLCSERQGRYGKSRDGGFVWVKKGVISDTNAAEI</sequence>
<organism evidence="2 3">
    <name type="scientific">Cinchona calisaya</name>
    <dbReference type="NCBI Taxonomy" id="153742"/>
    <lineage>
        <taxon>Eukaryota</taxon>
        <taxon>Viridiplantae</taxon>
        <taxon>Streptophyta</taxon>
        <taxon>Embryophyta</taxon>
        <taxon>Tracheophyta</taxon>
        <taxon>Spermatophyta</taxon>
        <taxon>Magnoliopsida</taxon>
        <taxon>eudicotyledons</taxon>
        <taxon>Gunneridae</taxon>
        <taxon>Pentapetalae</taxon>
        <taxon>asterids</taxon>
        <taxon>lamiids</taxon>
        <taxon>Gentianales</taxon>
        <taxon>Rubiaceae</taxon>
        <taxon>Cinchonoideae</taxon>
        <taxon>Cinchoneae</taxon>
        <taxon>Cinchona</taxon>
    </lineage>
</organism>
<feature type="compositionally biased region" description="Basic and acidic residues" evidence="1">
    <location>
        <begin position="40"/>
        <end position="70"/>
    </location>
</feature>
<keyword evidence="3" id="KW-1185">Reference proteome</keyword>
<protein>
    <submittedName>
        <fullName evidence="2">Uncharacterized protein</fullName>
    </submittedName>
</protein>
<gene>
    <name evidence="2" type="ORF">ACH5RR_034890</name>
</gene>
<accession>A0ABD2YC82</accession>
<dbReference type="AlphaFoldDB" id="A0ABD2YC82"/>
<name>A0ABD2YC82_9GENT</name>
<feature type="region of interest" description="Disordered" evidence="1">
    <location>
        <begin position="31"/>
        <end position="86"/>
    </location>
</feature>
<feature type="region of interest" description="Disordered" evidence="1">
    <location>
        <begin position="123"/>
        <end position="142"/>
    </location>
</feature>
<feature type="compositionally biased region" description="Basic residues" evidence="1">
    <location>
        <begin position="127"/>
        <end position="141"/>
    </location>
</feature>
<evidence type="ECO:0000313" key="2">
    <source>
        <dbReference type="EMBL" id="KAL3505049.1"/>
    </source>
</evidence>
<dbReference type="EMBL" id="JBJUIK010000014">
    <property type="protein sequence ID" value="KAL3505049.1"/>
    <property type="molecule type" value="Genomic_DNA"/>
</dbReference>
<evidence type="ECO:0000256" key="1">
    <source>
        <dbReference type="SAM" id="MobiDB-lite"/>
    </source>
</evidence>
<dbReference type="Proteomes" id="UP001630127">
    <property type="component" value="Unassembled WGS sequence"/>
</dbReference>
<reference evidence="2 3" key="1">
    <citation type="submission" date="2024-11" db="EMBL/GenBank/DDBJ databases">
        <title>A near-complete genome assembly of Cinchona calisaya.</title>
        <authorList>
            <person name="Lian D.C."/>
            <person name="Zhao X.W."/>
            <person name="Wei L."/>
        </authorList>
    </citation>
    <scope>NUCLEOTIDE SEQUENCE [LARGE SCALE GENOMIC DNA]</scope>
    <source>
        <tissue evidence="2">Nenye</tissue>
    </source>
</reference>